<dbReference type="AlphaFoldDB" id="A0A449A2B3"/>
<dbReference type="RefSeq" id="WP_129620058.1">
    <property type="nucleotide sequence ID" value="NZ_LR214950.1"/>
</dbReference>
<comment type="similarity">
    <text evidence="1">Belongs to the Nudix hydrolase family.</text>
</comment>
<reference evidence="7 8" key="1">
    <citation type="submission" date="2019-01" db="EMBL/GenBank/DDBJ databases">
        <authorList>
            <consortium name="Pathogen Informatics"/>
        </authorList>
    </citation>
    <scope>NUCLEOTIDE SEQUENCE [LARGE SCALE GENOMIC DNA]</scope>
    <source>
        <strain evidence="7 8">NCTC10183</strain>
    </source>
</reference>
<evidence type="ECO:0000256" key="3">
    <source>
        <dbReference type="ARBA" id="ARBA00022741"/>
    </source>
</evidence>
<evidence type="ECO:0000256" key="2">
    <source>
        <dbReference type="ARBA" id="ARBA00018911"/>
    </source>
</evidence>
<dbReference type="InterPro" id="IPR000086">
    <property type="entry name" value="NUDIX_hydrolase_dom"/>
</dbReference>
<dbReference type="InterPro" id="IPR051325">
    <property type="entry name" value="Nudix_hydrolase_domain"/>
</dbReference>
<dbReference type="PANTHER" id="PTHR21340:SF0">
    <property type="entry name" value="BIS(5'-NUCLEOSYL)-TETRAPHOSPHATASE [ASYMMETRICAL]"/>
    <property type="match status" value="1"/>
</dbReference>
<dbReference type="OrthoDB" id="9816289at2"/>
<keyword evidence="4" id="KW-0378">Hydrolase</keyword>
<dbReference type="CDD" id="cd03428">
    <property type="entry name" value="NUDIX_Ap4A_Nudt2"/>
    <property type="match status" value="1"/>
</dbReference>
<evidence type="ECO:0000256" key="5">
    <source>
        <dbReference type="ARBA" id="ARBA00032644"/>
    </source>
</evidence>
<evidence type="ECO:0000313" key="8">
    <source>
        <dbReference type="Proteomes" id="UP000290568"/>
    </source>
</evidence>
<dbReference type="GO" id="GO:0006167">
    <property type="term" value="P:AMP biosynthetic process"/>
    <property type="evidence" value="ECO:0007669"/>
    <property type="project" value="TreeGrafter"/>
</dbReference>
<dbReference type="EMBL" id="LR214950">
    <property type="protein sequence ID" value="VEU58377.1"/>
    <property type="molecule type" value="Genomic_DNA"/>
</dbReference>
<dbReference type="Pfam" id="PF00293">
    <property type="entry name" value="NUDIX"/>
    <property type="match status" value="1"/>
</dbReference>
<proteinExistence type="inferred from homology"/>
<dbReference type="GO" id="GO:0006754">
    <property type="term" value="P:ATP biosynthetic process"/>
    <property type="evidence" value="ECO:0007669"/>
    <property type="project" value="TreeGrafter"/>
</dbReference>
<sequence>MKKYDEKSCGAIIFKKFQKQWKVLLIKQINKDWGFPKGHMEAGENELETAIREVKEEVSLIGIDIDTKYQYSNSYILPSGKSKIVVYFLANYNGNSEPKYLKSELLKAKFVPISRAMCLISKKSVSDILKLAWSDFKVKNRLK</sequence>
<dbReference type="InterPro" id="IPR015797">
    <property type="entry name" value="NUDIX_hydrolase-like_dom_sf"/>
</dbReference>
<keyword evidence="3" id="KW-0547">Nucleotide-binding</keyword>
<dbReference type="PROSITE" id="PS51462">
    <property type="entry name" value="NUDIX"/>
    <property type="match status" value="1"/>
</dbReference>
<organism evidence="7 8">
    <name type="scientific">Mycoplasmopsis gallinacea</name>
    <dbReference type="NCBI Taxonomy" id="29556"/>
    <lineage>
        <taxon>Bacteria</taxon>
        <taxon>Bacillati</taxon>
        <taxon>Mycoplasmatota</taxon>
        <taxon>Mycoplasmoidales</taxon>
        <taxon>Metamycoplasmataceae</taxon>
        <taxon>Mycoplasmopsis</taxon>
    </lineage>
</organism>
<dbReference type="Gene3D" id="3.90.79.10">
    <property type="entry name" value="Nucleoside Triphosphate Pyrophosphohydrolase"/>
    <property type="match status" value="1"/>
</dbReference>
<dbReference type="InterPro" id="IPR003565">
    <property type="entry name" value="Tetra_PHTase"/>
</dbReference>
<keyword evidence="8" id="KW-1185">Reference proteome</keyword>
<accession>A0A449A2B3</accession>
<dbReference type="PANTHER" id="PTHR21340">
    <property type="entry name" value="DIADENOSINE 5,5-P1,P4-TETRAPHOSPHATE PYROPHOSPHOHYDROLASE MUTT"/>
    <property type="match status" value="1"/>
</dbReference>
<feature type="domain" description="Nudix hydrolase" evidence="6">
    <location>
        <begin position="4"/>
        <end position="133"/>
    </location>
</feature>
<evidence type="ECO:0000256" key="4">
    <source>
        <dbReference type="ARBA" id="ARBA00022801"/>
    </source>
</evidence>
<gene>
    <name evidence="7" type="ORF">NCTC10183_00135</name>
</gene>
<name>A0A449A2B3_9BACT</name>
<evidence type="ECO:0000256" key="1">
    <source>
        <dbReference type="ARBA" id="ARBA00005582"/>
    </source>
</evidence>
<evidence type="ECO:0000313" key="7">
    <source>
        <dbReference type="EMBL" id="VEU58377.1"/>
    </source>
</evidence>
<protein>
    <recommendedName>
        <fullName evidence="2">Bis(5'-nucleosyl)-tetraphosphatase [asymmetrical]</fullName>
    </recommendedName>
    <alternativeName>
        <fullName evidence="5">Diadenosine 5',5'''-P1,P4-tetraphosphate asymmetrical hydrolase</fullName>
    </alternativeName>
</protein>
<dbReference type="SUPFAM" id="SSF55811">
    <property type="entry name" value="Nudix"/>
    <property type="match status" value="1"/>
</dbReference>
<evidence type="ECO:0000259" key="6">
    <source>
        <dbReference type="PROSITE" id="PS51462"/>
    </source>
</evidence>
<dbReference type="GO" id="GO:0004081">
    <property type="term" value="F:bis(5'-nucleosyl)-tetraphosphatase (asymmetrical) activity"/>
    <property type="evidence" value="ECO:0007669"/>
    <property type="project" value="TreeGrafter"/>
</dbReference>
<dbReference type="GO" id="GO:0000166">
    <property type="term" value="F:nucleotide binding"/>
    <property type="evidence" value="ECO:0007669"/>
    <property type="project" value="UniProtKB-KW"/>
</dbReference>
<dbReference type="Proteomes" id="UP000290568">
    <property type="component" value="Chromosome"/>
</dbReference>